<comment type="caution">
    <text evidence="1">The sequence shown here is derived from an EMBL/GenBank/DDBJ whole genome shotgun (WGS) entry which is preliminary data.</text>
</comment>
<reference evidence="1 2" key="1">
    <citation type="journal article" date="2021" name="Front. Genet.">
        <title>Chromosome-Level Genome Assembly Reveals Significant Gene Expansion in the Toll and IMD Signaling Pathways of Dendrolimus kikuchii.</title>
        <authorList>
            <person name="Zhou J."/>
            <person name="Wu P."/>
            <person name="Xiong Z."/>
            <person name="Liu N."/>
            <person name="Zhao N."/>
            <person name="Ji M."/>
            <person name="Qiu Y."/>
            <person name="Yang B."/>
        </authorList>
    </citation>
    <scope>NUCLEOTIDE SEQUENCE [LARGE SCALE GENOMIC DNA]</scope>
    <source>
        <strain evidence="1">Ann1</strain>
    </source>
</reference>
<protein>
    <submittedName>
        <fullName evidence="1">Uncharacterized protein</fullName>
    </submittedName>
</protein>
<evidence type="ECO:0000313" key="1">
    <source>
        <dbReference type="EMBL" id="KAJ0169982.1"/>
    </source>
</evidence>
<dbReference type="Proteomes" id="UP000824533">
    <property type="component" value="Linkage Group LG29"/>
</dbReference>
<evidence type="ECO:0000313" key="2">
    <source>
        <dbReference type="Proteomes" id="UP000824533"/>
    </source>
</evidence>
<keyword evidence="2" id="KW-1185">Reference proteome</keyword>
<gene>
    <name evidence="1" type="ORF">K1T71_014588</name>
</gene>
<sequence>MNMVQLILFLIISIQTVTADKEVVPAFLIDDDQVMKDLKYDANPFNKMSSTDFGDIVHEIIKRSEGVIMFIENMFCTEDLSSKDKLGTPFFHLRQGLLNKSVKYFPAVTEPYSILNQIFQPQPFTVFFLNIGTKLELPDKFKYIYVFFEDGKNESRTQALRRHDLIIKQVYFVIRQLKAGPIVAFYTGKYNPVVVEKLSFVEIEPIAKPLDQSVFIRSAGAIFKFRDVETVSVSRRSAFRQVPLVAEEIWEDNKLSTRMAYSEFELQFNFEFGPNKWMLDSVTLYEGGEEVGRTQMDVCIPWEWSYICGEPLIIANTRDGSSVTISQYQIQPLKEGNTSNETGNFGKAVNCGPYFSSHILSGLLVGFIFLGILAYGIITLSDCGTNDRFDDPNGKTFTADVGHH</sequence>
<proteinExistence type="predicted"/>
<accession>A0ACC1CEI2</accession>
<name>A0ACC1CEI2_9NEOP</name>
<organism evidence="1 2">
    <name type="scientific">Dendrolimus kikuchii</name>
    <dbReference type="NCBI Taxonomy" id="765133"/>
    <lineage>
        <taxon>Eukaryota</taxon>
        <taxon>Metazoa</taxon>
        <taxon>Ecdysozoa</taxon>
        <taxon>Arthropoda</taxon>
        <taxon>Hexapoda</taxon>
        <taxon>Insecta</taxon>
        <taxon>Pterygota</taxon>
        <taxon>Neoptera</taxon>
        <taxon>Endopterygota</taxon>
        <taxon>Lepidoptera</taxon>
        <taxon>Glossata</taxon>
        <taxon>Ditrysia</taxon>
        <taxon>Bombycoidea</taxon>
        <taxon>Lasiocampidae</taxon>
        <taxon>Dendrolimus</taxon>
    </lineage>
</organism>
<dbReference type="EMBL" id="CM034415">
    <property type="protein sequence ID" value="KAJ0169982.1"/>
    <property type="molecule type" value="Genomic_DNA"/>
</dbReference>